<dbReference type="InterPro" id="IPR029058">
    <property type="entry name" value="AB_hydrolase_fold"/>
</dbReference>
<evidence type="ECO:0000313" key="3">
    <source>
        <dbReference type="Proteomes" id="UP000255467"/>
    </source>
</evidence>
<proteinExistence type="predicted"/>
<dbReference type="Pfam" id="PF00561">
    <property type="entry name" value="Abhydrolase_1"/>
    <property type="match status" value="1"/>
</dbReference>
<dbReference type="PANTHER" id="PTHR43194:SF2">
    <property type="entry name" value="PEROXISOMAL MEMBRANE PROTEIN LPX1"/>
    <property type="match status" value="1"/>
</dbReference>
<dbReference type="EMBL" id="UGRY01000004">
    <property type="protein sequence ID" value="SUD48388.1"/>
    <property type="molecule type" value="Genomic_DNA"/>
</dbReference>
<gene>
    <name evidence="2" type="primary">cpo_4</name>
    <name evidence="2" type="ORF">NCTC1934_05722</name>
</gene>
<dbReference type="PANTHER" id="PTHR43194">
    <property type="entry name" value="HYDROLASE ALPHA/BETA FOLD FAMILY"/>
    <property type="match status" value="1"/>
</dbReference>
<dbReference type="AlphaFoldDB" id="A0A379JIP2"/>
<keyword evidence="2" id="KW-0575">Peroxidase</keyword>
<dbReference type="Gene3D" id="3.40.50.1820">
    <property type="entry name" value="alpha/beta hydrolase"/>
    <property type="match status" value="1"/>
</dbReference>
<evidence type="ECO:0000313" key="2">
    <source>
        <dbReference type="EMBL" id="SUD48388.1"/>
    </source>
</evidence>
<dbReference type="OrthoDB" id="3211023at2"/>
<sequence>MSQAADTPTDIVPLTLDGGYGTLAAWEAVPPPGVDARGTVVLVPGFTGSKEDFAAMLPLLAAAGYRAVAYDQRGQWQSDGPDQIDGYTMDDFSGDLLKVVDQVSGQQPVHLVGHSFGGYVARVAVVARPERFRTLTLLASGPSSVSDINFPPPSLVAQAVEAGGQEFIWQQMSSALFAAGSADPARIDFLHRRILATKKANILGILQVMEVPPLADPSVLRAAGVPILVAYGDTGDLWNPEVHARFAAALGARRAVYPGVGHLPNEDRPAQVCTDLVAFWDHATAQ</sequence>
<reference evidence="2 3" key="1">
    <citation type="submission" date="2018-06" db="EMBL/GenBank/DDBJ databases">
        <authorList>
            <consortium name="Pathogen Informatics"/>
            <person name="Doyle S."/>
        </authorList>
    </citation>
    <scope>NUCLEOTIDE SEQUENCE [LARGE SCALE GENOMIC DNA]</scope>
    <source>
        <strain evidence="2 3">NCTC1934</strain>
    </source>
</reference>
<keyword evidence="2" id="KW-0560">Oxidoreductase</keyword>
<dbReference type="InterPro" id="IPR000639">
    <property type="entry name" value="Epox_hydrolase-like"/>
</dbReference>
<dbReference type="Proteomes" id="UP000255467">
    <property type="component" value="Unassembled WGS sequence"/>
</dbReference>
<dbReference type="SUPFAM" id="SSF53474">
    <property type="entry name" value="alpha/beta-Hydrolases"/>
    <property type="match status" value="1"/>
</dbReference>
<organism evidence="2 3">
    <name type="scientific">Nocardia otitidiscaviarum</name>
    <dbReference type="NCBI Taxonomy" id="1823"/>
    <lineage>
        <taxon>Bacteria</taxon>
        <taxon>Bacillati</taxon>
        <taxon>Actinomycetota</taxon>
        <taxon>Actinomycetes</taxon>
        <taxon>Mycobacteriales</taxon>
        <taxon>Nocardiaceae</taxon>
        <taxon>Nocardia</taxon>
    </lineage>
</organism>
<protein>
    <submittedName>
        <fullName evidence="2">Non-heme chloroperoxidase</fullName>
        <ecNumber evidence="2">1.11.1.10</ecNumber>
    </submittedName>
</protein>
<dbReference type="InterPro" id="IPR000073">
    <property type="entry name" value="AB_hydrolase_1"/>
</dbReference>
<accession>A0A379JIP2</accession>
<name>A0A379JIP2_9NOCA</name>
<dbReference type="GO" id="GO:0016691">
    <property type="term" value="F:chloride peroxidase activity"/>
    <property type="evidence" value="ECO:0007669"/>
    <property type="project" value="UniProtKB-EC"/>
</dbReference>
<dbReference type="PRINTS" id="PR00111">
    <property type="entry name" value="ABHYDROLASE"/>
</dbReference>
<dbReference type="RefSeq" id="WP_051037137.1">
    <property type="nucleotide sequence ID" value="NZ_UGRY01000004.1"/>
</dbReference>
<dbReference type="EC" id="1.11.1.10" evidence="2"/>
<dbReference type="STRING" id="1406858.GCA_000710895_04203"/>
<feature type="domain" description="AB hydrolase-1" evidence="1">
    <location>
        <begin position="39"/>
        <end position="148"/>
    </location>
</feature>
<dbReference type="PRINTS" id="PR00412">
    <property type="entry name" value="EPOXHYDRLASE"/>
</dbReference>
<evidence type="ECO:0000259" key="1">
    <source>
        <dbReference type="Pfam" id="PF00561"/>
    </source>
</evidence>
<dbReference type="InterPro" id="IPR050228">
    <property type="entry name" value="Carboxylesterase_BioH"/>
</dbReference>
<keyword evidence="3" id="KW-1185">Reference proteome</keyword>